<reference evidence="1 2" key="1">
    <citation type="journal article" date="2015" name="Nature">
        <title>rRNA introns, odd ribosomes, and small enigmatic genomes across a large radiation of phyla.</title>
        <authorList>
            <person name="Brown C.T."/>
            <person name="Hug L.A."/>
            <person name="Thomas B.C."/>
            <person name="Sharon I."/>
            <person name="Castelle C.J."/>
            <person name="Singh A."/>
            <person name="Wilkins M.J."/>
            <person name="Williams K.H."/>
            <person name="Banfield J.F."/>
        </authorList>
    </citation>
    <scope>NUCLEOTIDE SEQUENCE [LARGE SCALE GENOMIC DNA]</scope>
</reference>
<dbReference type="EMBL" id="LCOA01000012">
    <property type="protein sequence ID" value="KKU69702.1"/>
    <property type="molecule type" value="Genomic_DNA"/>
</dbReference>
<protein>
    <submittedName>
        <fullName evidence="1">Glycosyl transferase group 1</fullName>
    </submittedName>
</protein>
<proteinExistence type="predicted"/>
<dbReference type="PATRIC" id="fig|1618354.3.peg.449"/>
<comment type="caution">
    <text evidence="1">The sequence shown here is derived from an EMBL/GenBank/DDBJ whole genome shotgun (WGS) entry which is preliminary data.</text>
</comment>
<accession>A0A0G1SJV1</accession>
<dbReference type="GO" id="GO:0016740">
    <property type="term" value="F:transferase activity"/>
    <property type="evidence" value="ECO:0007669"/>
    <property type="project" value="UniProtKB-KW"/>
</dbReference>
<evidence type="ECO:0000313" key="2">
    <source>
        <dbReference type="Proteomes" id="UP000034565"/>
    </source>
</evidence>
<dbReference type="Proteomes" id="UP000034565">
    <property type="component" value="Unassembled WGS sequence"/>
</dbReference>
<gene>
    <name evidence="1" type="ORF">UX92_C0012G0045</name>
</gene>
<keyword evidence="1" id="KW-0808">Transferase</keyword>
<name>A0A0G1SJV1_9BACT</name>
<dbReference type="SUPFAM" id="SSF53756">
    <property type="entry name" value="UDP-Glycosyltransferase/glycogen phosphorylase"/>
    <property type="match status" value="1"/>
</dbReference>
<dbReference type="AlphaFoldDB" id="A0A0G1SJV1"/>
<organism evidence="1 2">
    <name type="scientific">Candidatus Amesbacteria bacterium GW2011_GWA1_47_20</name>
    <dbReference type="NCBI Taxonomy" id="1618354"/>
    <lineage>
        <taxon>Bacteria</taxon>
        <taxon>Candidatus Amesiibacteriota</taxon>
    </lineage>
</organism>
<sequence length="192" mass="22094">MRVALVHDYLNEYGGAERVLEALAEMWPEAPIYTAFAVPNSSAVKAFGGKKIITSWFQNIPLYNKLYSPLRFFIPWIWESFNLSEYDLVITSASWYITKGLGKKEICYCHTPPRWLYGYETSIAWKKYWPVRIYATIVGHFLRMYDFSQAQKVGVFVANSKNVISTGGDAKSDCQERRLLFDSKQASWGKGD</sequence>
<evidence type="ECO:0000313" key="1">
    <source>
        <dbReference type="EMBL" id="KKU69702.1"/>
    </source>
</evidence>